<comment type="subcellular location">
    <subcellularLocation>
        <location evidence="1">Cell projection</location>
        <location evidence="1">Cilium</location>
    </subcellularLocation>
    <subcellularLocation>
        <location evidence="2">Cytoplasm</location>
        <location evidence="2">Cytoskeleton</location>
    </subcellularLocation>
</comment>
<evidence type="ECO:0000256" key="2">
    <source>
        <dbReference type="ARBA" id="ARBA00004245"/>
    </source>
</evidence>
<sequence>MASVLDALWEDRDVRFDITPQKTPGDQFEDHLAFTGTAKSQLVTANSKLRGQTEALYILTKSNNTRFEFIFTNVVPGSPRLFTSVIAVHRAYETSKMYRDLKLRGALIQNKH</sequence>
<comment type="similarity">
    <text evidence="3">Belongs to the BBS5 family.</text>
</comment>
<evidence type="ECO:0000256" key="1">
    <source>
        <dbReference type="ARBA" id="ARBA00004138"/>
    </source>
</evidence>
<organism evidence="9 10">
    <name type="scientific">Cirrhinus molitorella</name>
    <name type="common">mud carp</name>
    <dbReference type="NCBI Taxonomy" id="172907"/>
    <lineage>
        <taxon>Eukaryota</taxon>
        <taxon>Metazoa</taxon>
        <taxon>Chordata</taxon>
        <taxon>Craniata</taxon>
        <taxon>Vertebrata</taxon>
        <taxon>Euteleostomi</taxon>
        <taxon>Actinopterygii</taxon>
        <taxon>Neopterygii</taxon>
        <taxon>Teleostei</taxon>
        <taxon>Ostariophysi</taxon>
        <taxon>Cypriniformes</taxon>
        <taxon>Cyprinidae</taxon>
        <taxon>Labeoninae</taxon>
        <taxon>Labeonini</taxon>
        <taxon>Cirrhinus</taxon>
    </lineage>
</organism>
<comment type="caution">
    <text evidence="9">The sequence shown here is derived from an EMBL/GenBank/DDBJ whole genome shotgun (WGS) entry which is preliminary data.</text>
</comment>
<keyword evidence="10" id="KW-1185">Reference proteome</keyword>
<dbReference type="Proteomes" id="UP001558613">
    <property type="component" value="Unassembled WGS sequence"/>
</dbReference>
<accession>A0ABR3L233</accession>
<evidence type="ECO:0000313" key="10">
    <source>
        <dbReference type="Proteomes" id="UP001558613"/>
    </source>
</evidence>
<dbReference type="EMBL" id="JAYMGO010000033">
    <property type="protein sequence ID" value="KAL1246980.1"/>
    <property type="molecule type" value="Genomic_DNA"/>
</dbReference>
<evidence type="ECO:0000256" key="7">
    <source>
        <dbReference type="ARBA" id="ARBA00023273"/>
    </source>
</evidence>
<keyword evidence="5" id="KW-0969">Cilium</keyword>
<proteinExistence type="inferred from homology"/>
<evidence type="ECO:0000256" key="4">
    <source>
        <dbReference type="ARBA" id="ARBA00022490"/>
    </source>
</evidence>
<protein>
    <recommendedName>
        <fullName evidence="8">BBSome complex member BBS5 PH domain-containing protein</fullName>
    </recommendedName>
</protein>
<dbReference type="InterPro" id="IPR006606">
    <property type="entry name" value="BBL5"/>
</dbReference>
<dbReference type="PANTHER" id="PTHR21351">
    <property type="entry name" value="BARDET-BIEDL SYNDROME PROTEIN 5"/>
    <property type="match status" value="1"/>
</dbReference>
<evidence type="ECO:0000256" key="5">
    <source>
        <dbReference type="ARBA" id="ARBA00023069"/>
    </source>
</evidence>
<keyword evidence="7" id="KW-0966">Cell projection</keyword>
<feature type="domain" description="BBSome complex member BBS5 PH" evidence="8">
    <location>
        <begin position="38"/>
        <end position="111"/>
    </location>
</feature>
<evidence type="ECO:0000256" key="3">
    <source>
        <dbReference type="ARBA" id="ARBA00005822"/>
    </source>
</evidence>
<keyword evidence="4" id="KW-0963">Cytoplasm</keyword>
<evidence type="ECO:0000313" key="9">
    <source>
        <dbReference type="EMBL" id="KAL1246980.1"/>
    </source>
</evidence>
<gene>
    <name evidence="9" type="ORF">QQF64_034674</name>
</gene>
<keyword evidence="6" id="KW-0206">Cytoskeleton</keyword>
<name>A0ABR3L233_9TELE</name>
<evidence type="ECO:0000259" key="8">
    <source>
        <dbReference type="Pfam" id="PF07289"/>
    </source>
</evidence>
<dbReference type="PANTHER" id="PTHR21351:SF0">
    <property type="entry name" value="BARDET-BIEDL SYNDROME 5 PROTEIN"/>
    <property type="match status" value="1"/>
</dbReference>
<reference evidence="9 10" key="1">
    <citation type="submission" date="2023-09" db="EMBL/GenBank/DDBJ databases">
        <authorList>
            <person name="Wang M."/>
        </authorList>
    </citation>
    <scope>NUCLEOTIDE SEQUENCE [LARGE SCALE GENOMIC DNA]</scope>
    <source>
        <strain evidence="9">GT-2023</strain>
        <tissue evidence="9">Liver</tissue>
    </source>
</reference>
<dbReference type="InterPro" id="IPR014003">
    <property type="entry name" value="BBS5_PH"/>
</dbReference>
<dbReference type="Pfam" id="PF07289">
    <property type="entry name" value="BBL5"/>
    <property type="match status" value="1"/>
</dbReference>
<evidence type="ECO:0000256" key="6">
    <source>
        <dbReference type="ARBA" id="ARBA00023212"/>
    </source>
</evidence>